<organism evidence="7 8">
    <name type="scientific">Pedobacter panaciterrae</name>
    <dbReference type="NCBI Taxonomy" id="363849"/>
    <lineage>
        <taxon>Bacteria</taxon>
        <taxon>Pseudomonadati</taxon>
        <taxon>Bacteroidota</taxon>
        <taxon>Sphingobacteriia</taxon>
        <taxon>Sphingobacteriales</taxon>
        <taxon>Sphingobacteriaceae</taxon>
        <taxon>Pedobacter</taxon>
    </lineage>
</organism>
<evidence type="ECO:0000256" key="5">
    <source>
        <dbReference type="SAM" id="SignalP"/>
    </source>
</evidence>
<evidence type="ECO:0000256" key="3">
    <source>
        <dbReference type="ARBA" id="ARBA00022801"/>
    </source>
</evidence>
<dbReference type="Pfam" id="PF00884">
    <property type="entry name" value="Sulfatase"/>
    <property type="match status" value="1"/>
</dbReference>
<dbReference type="Gene3D" id="3.40.720.10">
    <property type="entry name" value="Alkaline Phosphatase, subunit A"/>
    <property type="match status" value="1"/>
</dbReference>
<accession>A0ABU8NJ25</accession>
<sequence>MFLKKSFVIFGLLTSAVITAFTYSATKKISVKPKKDNRPNIVLIMADDLGYSDIGAYGGEIKTPNLDYLASQGIRYKRFYNTSRCCPSRAALLTGVYNHNAGIGEMTTDRHVDGYRGALGTDVVTLAEVLKDAGYRTAMSGKWHVSNTVEQDTPEAQLDWLNHKTEHPLFSPLEQYPTNRGFEKYFGTLWGVVDYFDPFSLVSGTTPIKSVPKNYYHTDAINDSAATYIEDFSKGDQPFFLYVAQNAPHWPLQAKPEDIEKYKDTYKGGWDAIREARYNRMVKMGIIDPETTKLSPRINNELKWGNNPDKEWGARAMAVHAAMVDEMDQGIGSIIDALKKSGELDNTLIIFLSDNGASPEDCSKYGKGFDRPGQTRDGKEIIYPVNKKVFPGPQTTFASIGQRWANVANTPYQYAKEQSYEGGVRTPMIAFWPKGITAKRGAMSNHVGHVMDFMATFIEIAKAKYPSVYKGKSIKPIQGLSLTSSFKGQENGGHEFLFNEHFKARYARSKQWKLVSLSNDTTWHLYKIKDDETELNDLAAKFPEKVKDLSERWHKWAIDNHALPKK</sequence>
<feature type="signal peptide" evidence="5">
    <location>
        <begin position="1"/>
        <end position="20"/>
    </location>
</feature>
<dbReference type="EC" id="3.1.6.-" evidence="7"/>
<dbReference type="SUPFAM" id="SSF53649">
    <property type="entry name" value="Alkaline phosphatase-like"/>
    <property type="match status" value="1"/>
</dbReference>
<keyword evidence="4" id="KW-0106">Calcium</keyword>
<protein>
    <submittedName>
        <fullName evidence="7">Arylsulfatase</fullName>
        <ecNumber evidence="7">3.1.6.-</ecNumber>
    </submittedName>
</protein>
<comment type="similarity">
    <text evidence="1">Belongs to the sulfatase family.</text>
</comment>
<reference evidence="7 8" key="1">
    <citation type="submission" date="2024-03" db="EMBL/GenBank/DDBJ databases">
        <title>Sequence of Lycoming College Course Isolates.</title>
        <authorList>
            <person name="Plotts O."/>
            <person name="Newman J."/>
        </authorList>
    </citation>
    <scope>NUCLEOTIDE SEQUENCE [LARGE SCALE GENOMIC DNA]</scope>
    <source>
        <strain evidence="7 8">CJB-3</strain>
    </source>
</reference>
<comment type="caution">
    <text evidence="7">The sequence shown here is derived from an EMBL/GenBank/DDBJ whole genome shotgun (WGS) entry which is preliminary data.</text>
</comment>
<name>A0ABU8NJ25_9SPHI</name>
<gene>
    <name evidence="7" type="ORF">WAE58_07450</name>
</gene>
<dbReference type="GO" id="GO:0016787">
    <property type="term" value="F:hydrolase activity"/>
    <property type="evidence" value="ECO:0007669"/>
    <property type="project" value="UniProtKB-KW"/>
</dbReference>
<keyword evidence="2" id="KW-0479">Metal-binding</keyword>
<feature type="chain" id="PRO_5045255262" evidence="5">
    <location>
        <begin position="21"/>
        <end position="566"/>
    </location>
</feature>
<dbReference type="RefSeq" id="WP_337715997.1">
    <property type="nucleotide sequence ID" value="NZ_JBBEUB010000002.1"/>
</dbReference>
<dbReference type="PROSITE" id="PS00149">
    <property type="entry name" value="SULFATASE_2"/>
    <property type="match status" value="1"/>
</dbReference>
<evidence type="ECO:0000313" key="7">
    <source>
        <dbReference type="EMBL" id="MEJ2902254.1"/>
    </source>
</evidence>
<evidence type="ECO:0000256" key="2">
    <source>
        <dbReference type="ARBA" id="ARBA00022723"/>
    </source>
</evidence>
<dbReference type="InterPro" id="IPR017850">
    <property type="entry name" value="Alkaline_phosphatase_core_sf"/>
</dbReference>
<feature type="domain" description="Sulfatase N-terminal" evidence="6">
    <location>
        <begin position="39"/>
        <end position="461"/>
    </location>
</feature>
<evidence type="ECO:0000313" key="8">
    <source>
        <dbReference type="Proteomes" id="UP001378956"/>
    </source>
</evidence>
<dbReference type="EMBL" id="JBBEUB010000002">
    <property type="protein sequence ID" value="MEJ2902254.1"/>
    <property type="molecule type" value="Genomic_DNA"/>
</dbReference>
<dbReference type="Gene3D" id="3.30.1120.10">
    <property type="match status" value="1"/>
</dbReference>
<evidence type="ECO:0000259" key="6">
    <source>
        <dbReference type="Pfam" id="PF00884"/>
    </source>
</evidence>
<dbReference type="InterPro" id="IPR024607">
    <property type="entry name" value="Sulfatase_CS"/>
</dbReference>
<keyword evidence="3 7" id="KW-0378">Hydrolase</keyword>
<keyword evidence="5" id="KW-0732">Signal</keyword>
<dbReference type="CDD" id="cd16025">
    <property type="entry name" value="PAS_like"/>
    <property type="match status" value="1"/>
</dbReference>
<evidence type="ECO:0000256" key="1">
    <source>
        <dbReference type="ARBA" id="ARBA00008779"/>
    </source>
</evidence>
<dbReference type="InterPro" id="IPR000917">
    <property type="entry name" value="Sulfatase_N"/>
</dbReference>
<keyword evidence="8" id="KW-1185">Reference proteome</keyword>
<dbReference type="InterPro" id="IPR050738">
    <property type="entry name" value="Sulfatase"/>
</dbReference>
<dbReference type="PANTHER" id="PTHR42693:SF53">
    <property type="entry name" value="ENDO-4-O-SULFATASE"/>
    <property type="match status" value="1"/>
</dbReference>
<dbReference type="PANTHER" id="PTHR42693">
    <property type="entry name" value="ARYLSULFATASE FAMILY MEMBER"/>
    <property type="match status" value="1"/>
</dbReference>
<proteinExistence type="inferred from homology"/>
<dbReference type="Proteomes" id="UP001378956">
    <property type="component" value="Unassembled WGS sequence"/>
</dbReference>
<evidence type="ECO:0000256" key="4">
    <source>
        <dbReference type="ARBA" id="ARBA00022837"/>
    </source>
</evidence>